<dbReference type="STRING" id="760192.Halhy_5549"/>
<reference evidence="5 6" key="1">
    <citation type="journal article" date="2011" name="Stand. Genomic Sci.">
        <title>Complete genome sequence of Haliscomenobacter hydrossis type strain (O).</title>
        <authorList>
            <consortium name="US DOE Joint Genome Institute (JGI-PGF)"/>
            <person name="Daligault H."/>
            <person name="Lapidus A."/>
            <person name="Zeytun A."/>
            <person name="Nolan M."/>
            <person name="Lucas S."/>
            <person name="Del Rio T.G."/>
            <person name="Tice H."/>
            <person name="Cheng J.F."/>
            <person name="Tapia R."/>
            <person name="Han C."/>
            <person name="Goodwin L."/>
            <person name="Pitluck S."/>
            <person name="Liolios K."/>
            <person name="Pagani I."/>
            <person name="Ivanova N."/>
            <person name="Huntemann M."/>
            <person name="Mavromatis K."/>
            <person name="Mikhailova N."/>
            <person name="Pati A."/>
            <person name="Chen A."/>
            <person name="Palaniappan K."/>
            <person name="Land M."/>
            <person name="Hauser L."/>
            <person name="Brambilla E.M."/>
            <person name="Rohde M."/>
            <person name="Verbarg S."/>
            <person name="Goker M."/>
            <person name="Bristow J."/>
            <person name="Eisen J.A."/>
            <person name="Markowitz V."/>
            <person name="Hugenholtz P."/>
            <person name="Kyrpides N.C."/>
            <person name="Klenk H.P."/>
            <person name="Woyke T."/>
        </authorList>
    </citation>
    <scope>NUCLEOTIDE SEQUENCE [LARGE SCALE GENOMIC DNA]</scope>
    <source>
        <strain evidence="6">ATCC 27775 / DSM 1100 / LMG 10767 / O</strain>
    </source>
</reference>
<name>F4KTJ9_HALH1</name>
<dbReference type="SUPFAM" id="SSF46689">
    <property type="entry name" value="Homeodomain-like"/>
    <property type="match status" value="1"/>
</dbReference>
<evidence type="ECO:0000256" key="2">
    <source>
        <dbReference type="ARBA" id="ARBA00023125"/>
    </source>
</evidence>
<sequence>MNKTESVEDFYRSKTNWMPENLKKELGHFNVFRLDDFSGPQAKPMPYSRKDFFKISFILGKNRAHYADKVIETDGPTLLFANPQIPYKWEPLETGYSGHFCIFTEAFFNHFGNIKEYPVFQPGGNPLFQLSEDQVEPIRLIYQQMHKEIATDFAFKYDVLRTLVLQLIHAALKMQPAKTSLYEASNGAARIASMFTELLERQFPIESSGQQIAFRSPTDFASQLAVHVNHLNRALKETTGKTTSQVIAERVAQEAKALLIHTTWNIGEIAWSLGFEESPHFINFFKKQVELTPKTFREKANV</sequence>
<dbReference type="Proteomes" id="UP000008461">
    <property type="component" value="Chromosome"/>
</dbReference>
<keyword evidence="1" id="KW-0805">Transcription regulation</keyword>
<feature type="domain" description="HTH araC/xylS-type" evidence="4">
    <location>
        <begin position="189"/>
        <end position="299"/>
    </location>
</feature>
<proteinExistence type="predicted"/>
<dbReference type="GO" id="GO:0043565">
    <property type="term" value="F:sequence-specific DNA binding"/>
    <property type="evidence" value="ECO:0007669"/>
    <property type="project" value="InterPro"/>
</dbReference>
<accession>F4KTJ9</accession>
<dbReference type="HOGENOM" id="CLU_000445_88_2_10"/>
<evidence type="ECO:0000313" key="6">
    <source>
        <dbReference type="Proteomes" id="UP000008461"/>
    </source>
</evidence>
<keyword evidence="3" id="KW-0804">Transcription</keyword>
<dbReference type="SMART" id="SM00342">
    <property type="entry name" value="HTH_ARAC"/>
    <property type="match status" value="1"/>
</dbReference>
<dbReference type="Gene3D" id="1.10.10.60">
    <property type="entry name" value="Homeodomain-like"/>
    <property type="match status" value="1"/>
</dbReference>
<evidence type="ECO:0000313" key="5">
    <source>
        <dbReference type="EMBL" id="AEE53373.1"/>
    </source>
</evidence>
<organism evidence="5 6">
    <name type="scientific">Haliscomenobacter hydrossis (strain ATCC 27775 / DSM 1100 / LMG 10767 / O)</name>
    <dbReference type="NCBI Taxonomy" id="760192"/>
    <lineage>
        <taxon>Bacteria</taxon>
        <taxon>Pseudomonadati</taxon>
        <taxon>Bacteroidota</taxon>
        <taxon>Saprospiria</taxon>
        <taxon>Saprospirales</taxon>
        <taxon>Haliscomenobacteraceae</taxon>
        <taxon>Haliscomenobacter</taxon>
    </lineage>
</organism>
<keyword evidence="2" id="KW-0238">DNA-binding</keyword>
<evidence type="ECO:0000256" key="1">
    <source>
        <dbReference type="ARBA" id="ARBA00023015"/>
    </source>
</evidence>
<dbReference type="EMBL" id="CP002691">
    <property type="protein sequence ID" value="AEE53373.1"/>
    <property type="molecule type" value="Genomic_DNA"/>
</dbReference>
<dbReference type="PROSITE" id="PS01124">
    <property type="entry name" value="HTH_ARAC_FAMILY_2"/>
    <property type="match status" value="1"/>
</dbReference>
<reference key="2">
    <citation type="submission" date="2011-04" db="EMBL/GenBank/DDBJ databases">
        <title>Complete sequence of chromosome of Haliscomenobacter hydrossis DSM 1100.</title>
        <authorList>
            <consortium name="US DOE Joint Genome Institute (JGI-PGF)"/>
            <person name="Lucas S."/>
            <person name="Han J."/>
            <person name="Lapidus A."/>
            <person name="Bruce D."/>
            <person name="Goodwin L."/>
            <person name="Pitluck S."/>
            <person name="Peters L."/>
            <person name="Kyrpides N."/>
            <person name="Mavromatis K."/>
            <person name="Ivanova N."/>
            <person name="Ovchinnikova G."/>
            <person name="Pagani I."/>
            <person name="Daligault H."/>
            <person name="Detter J.C."/>
            <person name="Han C."/>
            <person name="Land M."/>
            <person name="Hauser L."/>
            <person name="Markowitz V."/>
            <person name="Cheng J.-F."/>
            <person name="Hugenholtz P."/>
            <person name="Woyke T."/>
            <person name="Wu D."/>
            <person name="Verbarg S."/>
            <person name="Frueling A."/>
            <person name="Brambilla E."/>
            <person name="Klenk H.-P."/>
            <person name="Eisen J.A."/>
        </authorList>
    </citation>
    <scope>NUCLEOTIDE SEQUENCE</scope>
    <source>
        <strain>DSM 1100</strain>
    </source>
</reference>
<dbReference type="GO" id="GO:0003700">
    <property type="term" value="F:DNA-binding transcription factor activity"/>
    <property type="evidence" value="ECO:0007669"/>
    <property type="project" value="InterPro"/>
</dbReference>
<dbReference type="Pfam" id="PF12833">
    <property type="entry name" value="HTH_18"/>
    <property type="match status" value="1"/>
</dbReference>
<gene>
    <name evidence="5" type="ordered locus">Halhy_5549</name>
</gene>
<dbReference type="InterPro" id="IPR018060">
    <property type="entry name" value="HTH_AraC"/>
</dbReference>
<dbReference type="PANTHER" id="PTHR43280:SF32">
    <property type="entry name" value="TRANSCRIPTIONAL REGULATORY PROTEIN"/>
    <property type="match status" value="1"/>
</dbReference>
<dbReference type="RefSeq" id="WP_013767903.1">
    <property type="nucleotide sequence ID" value="NC_015510.1"/>
</dbReference>
<protein>
    <submittedName>
        <fullName evidence="5">Transcriptional regulator, AraC family</fullName>
    </submittedName>
</protein>
<evidence type="ECO:0000259" key="4">
    <source>
        <dbReference type="PROSITE" id="PS01124"/>
    </source>
</evidence>
<dbReference type="PANTHER" id="PTHR43280">
    <property type="entry name" value="ARAC-FAMILY TRANSCRIPTIONAL REGULATOR"/>
    <property type="match status" value="1"/>
</dbReference>
<dbReference type="OrthoDB" id="629929at2"/>
<keyword evidence="6" id="KW-1185">Reference proteome</keyword>
<dbReference type="InterPro" id="IPR009057">
    <property type="entry name" value="Homeodomain-like_sf"/>
</dbReference>
<dbReference type="AlphaFoldDB" id="F4KTJ9"/>
<dbReference type="eggNOG" id="COG2207">
    <property type="taxonomic scope" value="Bacteria"/>
</dbReference>
<evidence type="ECO:0000256" key="3">
    <source>
        <dbReference type="ARBA" id="ARBA00023163"/>
    </source>
</evidence>
<dbReference type="KEGG" id="hhy:Halhy_5549"/>